<dbReference type="Gene3D" id="2.30.30.380">
    <property type="entry name" value="Zn-finger domain of Sec23/24"/>
    <property type="match status" value="1"/>
</dbReference>
<evidence type="ECO:0000256" key="2">
    <source>
        <dbReference type="ARBA" id="ARBA00022771"/>
    </source>
</evidence>
<keyword evidence="2" id="KW-0863">Zinc-finger</keyword>
<dbReference type="GO" id="GO:0016874">
    <property type="term" value="F:ligase activity"/>
    <property type="evidence" value="ECO:0007669"/>
    <property type="project" value="UniProtKB-KW"/>
</dbReference>
<keyword evidence="3" id="KW-0862">Zinc</keyword>
<proteinExistence type="predicted"/>
<dbReference type="PANTHER" id="PTHR16004">
    <property type="entry name" value="RING FINGER PROTEIN 31-RELATED"/>
    <property type="match status" value="1"/>
</dbReference>
<evidence type="ECO:0000256" key="1">
    <source>
        <dbReference type="ARBA" id="ARBA00022723"/>
    </source>
</evidence>
<keyword evidence="7" id="KW-1185">Reference proteome</keyword>
<gene>
    <name evidence="6" type="primary">Rnf31</name>
    <name evidence="6" type="ORF">CETCET_R16015</name>
</gene>
<dbReference type="PANTHER" id="PTHR16004:SF3">
    <property type="entry name" value="E3 UBIQUITIN-PROTEIN LIGASE RNF31"/>
    <property type="match status" value="1"/>
</dbReference>
<feature type="region of interest" description="Disordered" evidence="4">
    <location>
        <begin position="31"/>
        <end position="73"/>
    </location>
</feature>
<evidence type="ECO:0000256" key="4">
    <source>
        <dbReference type="SAM" id="MobiDB-lite"/>
    </source>
</evidence>
<evidence type="ECO:0000313" key="6">
    <source>
        <dbReference type="EMBL" id="NXU99779.1"/>
    </source>
</evidence>
<sequence length="259" mass="27136">QPSPAPSQAWPCPRCTFLNPGHAPSCDVCGTDHAPSDDITITETKPTSGSGPAHSSIETSTSCSGQITSGSETGTSCLGSASSALLPVTSGLGLGTSGFSPAPSRDALRQRKLREDGRRVVALVRAAESQGLPPESLGPAPFSQIPEASGPSPDLDSLIRHFRSHLRGVLKALQEEGPKQEVGGASLGPFSLAEAAWAWLEGDGDFEHARRVLIGRRKQQLHLLSSLGFPEPGPAAAALQRQQGSHWGALQQLQQHKLR</sequence>
<dbReference type="InterPro" id="IPR001876">
    <property type="entry name" value="Znf_RanBP2"/>
</dbReference>
<dbReference type="SMART" id="SM00547">
    <property type="entry name" value="ZnF_RBZ"/>
    <property type="match status" value="1"/>
</dbReference>
<protein>
    <submittedName>
        <fullName evidence="6">RNF31 ligase</fullName>
    </submittedName>
</protein>
<dbReference type="EMBL" id="VZUI01035161">
    <property type="protein sequence ID" value="NXU99779.1"/>
    <property type="molecule type" value="Genomic_DNA"/>
</dbReference>
<comment type="caution">
    <text evidence="6">The sequence shown here is derived from an EMBL/GenBank/DDBJ whole genome shotgun (WGS) entry which is preliminary data.</text>
</comment>
<dbReference type="SUPFAM" id="SSF90209">
    <property type="entry name" value="Ran binding protein zinc finger-like"/>
    <property type="match status" value="1"/>
</dbReference>
<dbReference type="Pfam" id="PF16678">
    <property type="entry name" value="UBA_HOIP"/>
    <property type="match status" value="1"/>
</dbReference>
<keyword evidence="6" id="KW-0436">Ligase</keyword>
<evidence type="ECO:0000259" key="5">
    <source>
        <dbReference type="PROSITE" id="PS01358"/>
    </source>
</evidence>
<dbReference type="InterPro" id="IPR026254">
    <property type="entry name" value="RNF31-like"/>
</dbReference>
<organism evidence="6 7">
    <name type="scientific">Cettia cetti</name>
    <dbReference type="NCBI Taxonomy" id="68486"/>
    <lineage>
        <taxon>Eukaryota</taxon>
        <taxon>Metazoa</taxon>
        <taxon>Chordata</taxon>
        <taxon>Craniata</taxon>
        <taxon>Vertebrata</taxon>
        <taxon>Euteleostomi</taxon>
        <taxon>Archelosauria</taxon>
        <taxon>Archosauria</taxon>
        <taxon>Dinosauria</taxon>
        <taxon>Saurischia</taxon>
        <taxon>Theropoda</taxon>
        <taxon>Coelurosauria</taxon>
        <taxon>Aves</taxon>
        <taxon>Neognathae</taxon>
        <taxon>Neoaves</taxon>
        <taxon>Telluraves</taxon>
        <taxon>Australaves</taxon>
        <taxon>Passeriformes</taxon>
        <taxon>Sylvioidea</taxon>
        <taxon>Sylviidae</taxon>
        <taxon>Acrocephalinae</taxon>
        <taxon>Cettia</taxon>
    </lineage>
</organism>
<dbReference type="GO" id="GO:0008270">
    <property type="term" value="F:zinc ion binding"/>
    <property type="evidence" value="ECO:0007669"/>
    <property type="project" value="UniProtKB-KW"/>
</dbReference>
<dbReference type="AlphaFoldDB" id="A0A7L3Q8S4"/>
<feature type="compositionally biased region" description="Polar residues" evidence="4">
    <location>
        <begin position="56"/>
        <end position="73"/>
    </location>
</feature>
<feature type="non-terminal residue" evidence="6">
    <location>
        <position position="259"/>
    </location>
</feature>
<dbReference type="GO" id="GO:0036435">
    <property type="term" value="F:K48-linked polyubiquitin modification-dependent protein binding"/>
    <property type="evidence" value="ECO:0007669"/>
    <property type="project" value="TreeGrafter"/>
</dbReference>
<dbReference type="PROSITE" id="PS01358">
    <property type="entry name" value="ZF_RANBP2_1"/>
    <property type="match status" value="1"/>
</dbReference>
<name>A0A7L3Q8S4_9SYLV</name>
<keyword evidence="1" id="KW-0479">Metal-binding</keyword>
<dbReference type="InterPro" id="IPR032065">
    <property type="entry name" value="RNF31-UBA"/>
</dbReference>
<accession>A0A7L3Q8S4</accession>
<dbReference type="GO" id="GO:0061630">
    <property type="term" value="F:ubiquitin protein ligase activity"/>
    <property type="evidence" value="ECO:0007669"/>
    <property type="project" value="TreeGrafter"/>
</dbReference>
<dbReference type="InterPro" id="IPR036443">
    <property type="entry name" value="Znf_RanBP2_sf"/>
</dbReference>
<dbReference type="GO" id="GO:0097039">
    <property type="term" value="P:protein linear polyubiquitination"/>
    <property type="evidence" value="ECO:0007669"/>
    <property type="project" value="TreeGrafter"/>
</dbReference>
<feature type="non-terminal residue" evidence="6">
    <location>
        <position position="1"/>
    </location>
</feature>
<reference evidence="6 7" key="1">
    <citation type="submission" date="2019-09" db="EMBL/GenBank/DDBJ databases">
        <title>Bird 10,000 Genomes (B10K) Project - Family phase.</title>
        <authorList>
            <person name="Zhang G."/>
        </authorList>
    </citation>
    <scope>NUCLEOTIDE SEQUENCE [LARGE SCALE GENOMIC DNA]</scope>
    <source>
        <strain evidence="6">OUT-0056</strain>
        <tissue evidence="6">Blood</tissue>
    </source>
</reference>
<feature type="compositionally biased region" description="Polar residues" evidence="4">
    <location>
        <begin position="39"/>
        <end position="50"/>
    </location>
</feature>
<feature type="domain" description="RanBP2-type" evidence="5">
    <location>
        <begin position="10"/>
        <end position="29"/>
    </location>
</feature>
<dbReference type="Proteomes" id="UP000524451">
    <property type="component" value="Unassembled WGS sequence"/>
</dbReference>
<dbReference type="Gene3D" id="1.10.8.10">
    <property type="entry name" value="DNA helicase RuvA subunit, C-terminal domain"/>
    <property type="match status" value="1"/>
</dbReference>
<dbReference type="GO" id="GO:0071797">
    <property type="term" value="C:LUBAC complex"/>
    <property type="evidence" value="ECO:0007669"/>
    <property type="project" value="InterPro"/>
</dbReference>
<dbReference type="GO" id="GO:0070530">
    <property type="term" value="F:K63-linked polyubiquitin modification-dependent protein binding"/>
    <property type="evidence" value="ECO:0007669"/>
    <property type="project" value="TreeGrafter"/>
</dbReference>
<dbReference type="GO" id="GO:1990450">
    <property type="term" value="F:linear polyubiquitin binding"/>
    <property type="evidence" value="ECO:0007669"/>
    <property type="project" value="TreeGrafter"/>
</dbReference>
<evidence type="ECO:0000256" key="3">
    <source>
        <dbReference type="ARBA" id="ARBA00022833"/>
    </source>
</evidence>
<evidence type="ECO:0000313" key="7">
    <source>
        <dbReference type="Proteomes" id="UP000524451"/>
    </source>
</evidence>